<dbReference type="InterPro" id="IPR037590">
    <property type="entry name" value="WDR24"/>
</dbReference>
<gene>
    <name evidence="12" type="ORF">PCON_13620</name>
</gene>
<proteinExistence type="inferred from homology"/>
<dbReference type="InterPro" id="IPR019775">
    <property type="entry name" value="WD40_repeat_CS"/>
</dbReference>
<evidence type="ECO:0000256" key="9">
    <source>
        <dbReference type="PROSITE-ProRule" id="PRU00221"/>
    </source>
</evidence>
<dbReference type="Pfam" id="PF00400">
    <property type="entry name" value="WD40"/>
    <property type="match status" value="2"/>
</dbReference>
<feature type="compositionally biased region" description="Basic and acidic residues" evidence="10">
    <location>
        <begin position="636"/>
        <end position="661"/>
    </location>
</feature>
<comment type="similarity">
    <text evidence="1">Belongs to the WD repeat RTC1 family.</text>
</comment>
<dbReference type="PROSITE" id="PS00678">
    <property type="entry name" value="WD_REPEATS_1"/>
    <property type="match status" value="1"/>
</dbReference>
<dbReference type="GO" id="GO:0061700">
    <property type="term" value="C:GATOR2 complex"/>
    <property type="evidence" value="ECO:0007669"/>
    <property type="project" value="TreeGrafter"/>
</dbReference>
<feature type="compositionally biased region" description="Low complexity" evidence="10">
    <location>
        <begin position="56"/>
        <end position="65"/>
    </location>
</feature>
<feature type="repeat" description="WD" evidence="9">
    <location>
        <begin position="271"/>
        <end position="312"/>
    </location>
</feature>
<dbReference type="GO" id="GO:0008270">
    <property type="term" value="F:zinc ion binding"/>
    <property type="evidence" value="ECO:0007669"/>
    <property type="project" value="UniProtKB-KW"/>
</dbReference>
<evidence type="ECO:0000256" key="8">
    <source>
        <dbReference type="PROSITE-ProRule" id="PRU00175"/>
    </source>
</evidence>
<feature type="compositionally biased region" description="Pro residues" evidence="10">
    <location>
        <begin position="17"/>
        <end position="28"/>
    </location>
</feature>
<feature type="region of interest" description="Disordered" evidence="10">
    <location>
        <begin position="1"/>
        <end position="84"/>
    </location>
</feature>
<feature type="compositionally biased region" description="Gly residues" evidence="10">
    <location>
        <begin position="66"/>
        <end position="79"/>
    </location>
</feature>
<dbReference type="OrthoDB" id="60955at2759"/>
<dbReference type="InterPro" id="IPR015943">
    <property type="entry name" value="WD40/YVTN_repeat-like_dom_sf"/>
</dbReference>
<dbReference type="GO" id="GO:0016239">
    <property type="term" value="P:positive regulation of macroautophagy"/>
    <property type="evidence" value="ECO:0007669"/>
    <property type="project" value="TreeGrafter"/>
</dbReference>
<dbReference type="PROSITE" id="PS50294">
    <property type="entry name" value="WD_REPEATS_REGION"/>
    <property type="match status" value="2"/>
</dbReference>
<evidence type="ECO:0000313" key="13">
    <source>
        <dbReference type="Proteomes" id="UP000018144"/>
    </source>
</evidence>
<dbReference type="PROSITE" id="PS50082">
    <property type="entry name" value="WD_REPEATS_2"/>
    <property type="match status" value="2"/>
</dbReference>
<dbReference type="InterPro" id="IPR036322">
    <property type="entry name" value="WD40_repeat_dom_sf"/>
</dbReference>
<feature type="repeat" description="WD" evidence="9">
    <location>
        <begin position="184"/>
        <end position="226"/>
    </location>
</feature>
<keyword evidence="5" id="KW-0677">Repeat</keyword>
<dbReference type="STRING" id="1076935.U4LKZ5"/>
<feature type="region of interest" description="Disordered" evidence="10">
    <location>
        <begin position="607"/>
        <end position="690"/>
    </location>
</feature>
<sequence length="1004" mass="109680">MADSLYAQYHNNLLSANPPPPPPPPPQNQQPANHQSRKAVFARLAQPFLGASRPPSSSGGEKSGNSGLGGSGGSGGGGVTSAPNHLKHARTLKYNLNSPILAASANPDGDRIVVAAREILRIVNVGYNEITDAANLRLPGEQKRHFQSDVKWGSKFNNNIIATAGTNGTICLYDVKEGRLDRTLKEHQRQVHRLVFNEQSGNYLLSASQDGTIKLWDPRDKKGSVTFYGKADAVRDIQFNNLDAVTFVAAFDNGAIQTWDIRNPHMYSKKINAHNGPAFAVNWHPDGKHCASGGRDKTVKVWDLVSGDTRRQAKHTITTMASISRIAWRPRSSANTETTQIATCAINHDNRVCVWDFKRPYVPTRIMDVHDGATTGMMWRNDNLLWSCSKDSTLVQNDLLFAPRPINSLSHSAFSWTPDSNFTFAAQRRGRIRHHGPSNSRVTFDMDEEIGRDNRRSHSSHDRSNSFRSSRPNAIPINIFETALEKFTPTQSVVNVTMPVLFDKEAFDFFARRYVIDIMGVSGVKPMSLHDAFEKNSRLAMRAHKHRAAKSWKMLQLTIKSEEAAEDRHKKDRPGSALSQLTQQLNGSLTLGRRGLPFDGNYSVSLTGGTTPIPAHSPKTMATEPSEPVPPQEQIVYEKPEQVEQSEQAKEPGDSQEKTEDQSLSIPPVSFGVSPASSAISTDGEETAVPTRVPSILSSNASIRSTRPILTVDTKPTGPPTPSAVTGHHTRPSIDSNHYLPLLTSNTERSDPLSQSPPKIPAASTSITTQPDSLSSPILQRQFSLISEHTSSSYGHNEDYSDSVPLPVITEEMNASTVLPPPRIEPPLLPQPSEDEKPWAPSPVIDKLLSHATQNGDVQFAAALVLLLQHRFPIDRRTADEVLDGYISLLTQGKHFATAALVRKLAESEGIKMTGQWGVDVDLSCGHCGRAVGGRGGGWCEKCARRGGAECTICQTPGKGRRWTVCAHCGHGGCERCMRGWFLDDGGMGCCPSVGCGCVCLPRD</sequence>
<dbReference type="SMART" id="SM00320">
    <property type="entry name" value="WD40"/>
    <property type="match status" value="6"/>
</dbReference>
<dbReference type="EMBL" id="HF935907">
    <property type="protein sequence ID" value="CCX32769.1"/>
    <property type="molecule type" value="Genomic_DNA"/>
</dbReference>
<dbReference type="SUPFAM" id="SSF50978">
    <property type="entry name" value="WD40 repeat-like"/>
    <property type="match status" value="1"/>
</dbReference>
<keyword evidence="7" id="KW-0862">Zinc</keyword>
<evidence type="ECO:0000256" key="2">
    <source>
        <dbReference type="ARBA" id="ARBA00015098"/>
    </source>
</evidence>
<dbReference type="Proteomes" id="UP000018144">
    <property type="component" value="Unassembled WGS sequence"/>
</dbReference>
<dbReference type="Gene3D" id="2.130.10.10">
    <property type="entry name" value="YVTN repeat-like/Quinoprotein amine dehydrogenase"/>
    <property type="match status" value="2"/>
</dbReference>
<feature type="compositionally biased region" description="Basic and acidic residues" evidence="10">
    <location>
        <begin position="449"/>
        <end position="465"/>
    </location>
</feature>
<dbReference type="GO" id="GO:0005774">
    <property type="term" value="C:vacuolar membrane"/>
    <property type="evidence" value="ECO:0007669"/>
    <property type="project" value="TreeGrafter"/>
</dbReference>
<dbReference type="PROSITE" id="PS50089">
    <property type="entry name" value="ZF_RING_2"/>
    <property type="match status" value="1"/>
</dbReference>
<dbReference type="OMA" id="RRVLWRP"/>
<evidence type="ECO:0000256" key="3">
    <source>
        <dbReference type="ARBA" id="ARBA00022574"/>
    </source>
</evidence>
<keyword evidence="3 9" id="KW-0853">WD repeat</keyword>
<dbReference type="PANTHER" id="PTHR46200:SF1">
    <property type="entry name" value="GATOR COMPLEX PROTEIN WDR24"/>
    <property type="match status" value="1"/>
</dbReference>
<reference evidence="12 13" key="1">
    <citation type="journal article" date="2013" name="PLoS Genet.">
        <title>The genome and development-dependent transcriptomes of Pyronema confluens: a window into fungal evolution.</title>
        <authorList>
            <person name="Traeger S."/>
            <person name="Altegoer F."/>
            <person name="Freitag M."/>
            <person name="Gabaldon T."/>
            <person name="Kempken F."/>
            <person name="Kumar A."/>
            <person name="Marcet-Houben M."/>
            <person name="Poggeler S."/>
            <person name="Stajich J.E."/>
            <person name="Nowrousian M."/>
        </authorList>
    </citation>
    <scope>NUCLEOTIDE SEQUENCE [LARGE SCALE GENOMIC DNA]</scope>
    <source>
        <strain evidence="13">CBS 100304</strain>
        <tissue evidence="12">Vegetative mycelium</tissue>
    </source>
</reference>
<feature type="domain" description="RING-type" evidence="11">
    <location>
        <begin position="951"/>
        <end position="992"/>
    </location>
</feature>
<feature type="region of interest" description="Disordered" evidence="10">
    <location>
        <begin position="435"/>
        <end position="470"/>
    </location>
</feature>
<dbReference type="GO" id="GO:0005829">
    <property type="term" value="C:cytosol"/>
    <property type="evidence" value="ECO:0007669"/>
    <property type="project" value="TreeGrafter"/>
</dbReference>
<evidence type="ECO:0000256" key="10">
    <source>
        <dbReference type="SAM" id="MobiDB-lite"/>
    </source>
</evidence>
<dbReference type="AlphaFoldDB" id="U4LKZ5"/>
<dbReference type="eggNOG" id="KOG0269">
    <property type="taxonomic scope" value="Eukaryota"/>
</dbReference>
<evidence type="ECO:0000256" key="4">
    <source>
        <dbReference type="ARBA" id="ARBA00022723"/>
    </source>
</evidence>
<dbReference type="InterPro" id="IPR001680">
    <property type="entry name" value="WD40_rpt"/>
</dbReference>
<evidence type="ECO:0000256" key="6">
    <source>
        <dbReference type="ARBA" id="ARBA00022771"/>
    </source>
</evidence>
<keyword evidence="6 8" id="KW-0863">Zinc-finger</keyword>
<keyword evidence="4" id="KW-0479">Metal-binding</keyword>
<evidence type="ECO:0000256" key="1">
    <source>
        <dbReference type="ARBA" id="ARBA00008863"/>
    </source>
</evidence>
<dbReference type="GO" id="GO:1904263">
    <property type="term" value="P:positive regulation of TORC1 signaling"/>
    <property type="evidence" value="ECO:0007669"/>
    <property type="project" value="TreeGrafter"/>
</dbReference>
<evidence type="ECO:0000256" key="7">
    <source>
        <dbReference type="ARBA" id="ARBA00022833"/>
    </source>
</evidence>
<accession>U4LKZ5</accession>
<evidence type="ECO:0000313" key="12">
    <source>
        <dbReference type="EMBL" id="CCX32769.1"/>
    </source>
</evidence>
<keyword evidence="13" id="KW-1185">Reference proteome</keyword>
<feature type="compositionally biased region" description="Polar residues" evidence="10">
    <location>
        <begin position="743"/>
        <end position="775"/>
    </location>
</feature>
<dbReference type="PANTHER" id="PTHR46200">
    <property type="entry name" value="GATOR COMPLEX PROTEIN WDR24"/>
    <property type="match status" value="1"/>
</dbReference>
<evidence type="ECO:0000259" key="11">
    <source>
        <dbReference type="PROSITE" id="PS50089"/>
    </source>
</evidence>
<name>U4LKZ5_PYROM</name>
<evidence type="ECO:0000256" key="5">
    <source>
        <dbReference type="ARBA" id="ARBA00022737"/>
    </source>
</evidence>
<organism evidence="12 13">
    <name type="scientific">Pyronema omphalodes (strain CBS 100304)</name>
    <name type="common">Pyronema confluens</name>
    <dbReference type="NCBI Taxonomy" id="1076935"/>
    <lineage>
        <taxon>Eukaryota</taxon>
        <taxon>Fungi</taxon>
        <taxon>Dikarya</taxon>
        <taxon>Ascomycota</taxon>
        <taxon>Pezizomycotina</taxon>
        <taxon>Pezizomycetes</taxon>
        <taxon>Pezizales</taxon>
        <taxon>Pyronemataceae</taxon>
        <taxon>Pyronema</taxon>
    </lineage>
</organism>
<feature type="region of interest" description="Disordered" evidence="10">
    <location>
        <begin position="710"/>
        <end position="775"/>
    </location>
</feature>
<dbReference type="InterPro" id="IPR001841">
    <property type="entry name" value="Znf_RING"/>
</dbReference>
<protein>
    <recommendedName>
        <fullName evidence="2">Restriction of telomere capping protein 1</fullName>
    </recommendedName>
</protein>